<reference evidence="2" key="2">
    <citation type="submission" date="2020-06" db="EMBL/GenBank/DDBJ databases">
        <title>Helianthus annuus Genome sequencing and assembly Release 2.</title>
        <authorList>
            <person name="Gouzy J."/>
            <person name="Langlade N."/>
            <person name="Munos S."/>
        </authorList>
    </citation>
    <scope>NUCLEOTIDE SEQUENCE</scope>
    <source>
        <tissue evidence="2">Leaves</tissue>
    </source>
</reference>
<evidence type="ECO:0000313" key="2">
    <source>
        <dbReference type="EMBL" id="KAF5786379.1"/>
    </source>
</evidence>
<dbReference type="EMBL" id="MNCJ02000325">
    <property type="protein sequence ID" value="KAF5786379.1"/>
    <property type="molecule type" value="Genomic_DNA"/>
</dbReference>
<comment type="caution">
    <text evidence="2">The sequence shown here is derived from an EMBL/GenBank/DDBJ whole genome shotgun (WGS) entry which is preliminary data.</text>
</comment>
<accession>A0A9K3N472</accession>
<organism evidence="2 3">
    <name type="scientific">Helianthus annuus</name>
    <name type="common">Common sunflower</name>
    <dbReference type="NCBI Taxonomy" id="4232"/>
    <lineage>
        <taxon>Eukaryota</taxon>
        <taxon>Viridiplantae</taxon>
        <taxon>Streptophyta</taxon>
        <taxon>Embryophyta</taxon>
        <taxon>Tracheophyta</taxon>
        <taxon>Spermatophyta</taxon>
        <taxon>Magnoliopsida</taxon>
        <taxon>eudicotyledons</taxon>
        <taxon>Gunneridae</taxon>
        <taxon>Pentapetalae</taxon>
        <taxon>asterids</taxon>
        <taxon>campanulids</taxon>
        <taxon>Asterales</taxon>
        <taxon>Asteraceae</taxon>
        <taxon>Asteroideae</taxon>
        <taxon>Heliantheae alliance</taxon>
        <taxon>Heliantheae</taxon>
        <taxon>Helianthus</taxon>
    </lineage>
</organism>
<dbReference type="Gramene" id="mRNA:HanXRQr2_Chr10g0440261">
    <property type="protein sequence ID" value="mRNA:HanXRQr2_Chr10g0440261"/>
    <property type="gene ID" value="HanXRQr2_Chr10g0440261"/>
</dbReference>
<dbReference type="AlphaFoldDB" id="A0A9K3N472"/>
<keyword evidence="1" id="KW-0732">Signal</keyword>
<feature type="chain" id="PRO_5039898826" evidence="1">
    <location>
        <begin position="19"/>
        <end position="45"/>
    </location>
</feature>
<feature type="signal peptide" evidence="1">
    <location>
        <begin position="1"/>
        <end position="18"/>
    </location>
</feature>
<sequence>MRCTLNLVWHMSLGTWNAGTCWLEGASGHGCLVELFIKHLFTLVV</sequence>
<protein>
    <submittedName>
        <fullName evidence="2">Uncharacterized protein</fullName>
    </submittedName>
</protein>
<evidence type="ECO:0000256" key="1">
    <source>
        <dbReference type="SAM" id="SignalP"/>
    </source>
</evidence>
<keyword evidence="3" id="KW-1185">Reference proteome</keyword>
<evidence type="ECO:0000313" key="3">
    <source>
        <dbReference type="Proteomes" id="UP000215914"/>
    </source>
</evidence>
<dbReference type="Proteomes" id="UP000215914">
    <property type="component" value="Unassembled WGS sequence"/>
</dbReference>
<gene>
    <name evidence="2" type="ORF">HanXRQr2_Chr10g0440261</name>
</gene>
<proteinExistence type="predicted"/>
<name>A0A9K3N472_HELAN</name>
<reference evidence="2" key="1">
    <citation type="journal article" date="2017" name="Nature">
        <title>The sunflower genome provides insights into oil metabolism, flowering and Asterid evolution.</title>
        <authorList>
            <person name="Badouin H."/>
            <person name="Gouzy J."/>
            <person name="Grassa C.J."/>
            <person name="Murat F."/>
            <person name="Staton S.E."/>
            <person name="Cottret L."/>
            <person name="Lelandais-Briere C."/>
            <person name="Owens G.L."/>
            <person name="Carrere S."/>
            <person name="Mayjonade B."/>
            <person name="Legrand L."/>
            <person name="Gill N."/>
            <person name="Kane N.C."/>
            <person name="Bowers J.E."/>
            <person name="Hubner S."/>
            <person name="Bellec A."/>
            <person name="Berard A."/>
            <person name="Berges H."/>
            <person name="Blanchet N."/>
            <person name="Boniface M.C."/>
            <person name="Brunel D."/>
            <person name="Catrice O."/>
            <person name="Chaidir N."/>
            <person name="Claudel C."/>
            <person name="Donnadieu C."/>
            <person name="Faraut T."/>
            <person name="Fievet G."/>
            <person name="Helmstetter N."/>
            <person name="King M."/>
            <person name="Knapp S.J."/>
            <person name="Lai Z."/>
            <person name="Le Paslier M.C."/>
            <person name="Lippi Y."/>
            <person name="Lorenzon L."/>
            <person name="Mandel J.R."/>
            <person name="Marage G."/>
            <person name="Marchand G."/>
            <person name="Marquand E."/>
            <person name="Bret-Mestries E."/>
            <person name="Morien E."/>
            <person name="Nambeesan S."/>
            <person name="Nguyen T."/>
            <person name="Pegot-Espagnet P."/>
            <person name="Pouilly N."/>
            <person name="Raftis F."/>
            <person name="Sallet E."/>
            <person name="Schiex T."/>
            <person name="Thomas J."/>
            <person name="Vandecasteele C."/>
            <person name="Vares D."/>
            <person name="Vear F."/>
            <person name="Vautrin S."/>
            <person name="Crespi M."/>
            <person name="Mangin B."/>
            <person name="Burke J.M."/>
            <person name="Salse J."/>
            <person name="Munos S."/>
            <person name="Vincourt P."/>
            <person name="Rieseberg L.H."/>
            <person name="Langlade N.B."/>
        </authorList>
    </citation>
    <scope>NUCLEOTIDE SEQUENCE</scope>
    <source>
        <tissue evidence="2">Leaves</tissue>
    </source>
</reference>